<feature type="transmembrane region" description="Helical" evidence="2">
    <location>
        <begin position="212"/>
        <end position="230"/>
    </location>
</feature>
<feature type="compositionally biased region" description="Basic and acidic residues" evidence="1">
    <location>
        <begin position="575"/>
        <end position="590"/>
    </location>
</feature>
<evidence type="ECO:0000256" key="1">
    <source>
        <dbReference type="SAM" id="MobiDB-lite"/>
    </source>
</evidence>
<feature type="transmembrane region" description="Helical" evidence="2">
    <location>
        <begin position="88"/>
        <end position="107"/>
    </location>
</feature>
<keyword evidence="2" id="KW-1133">Transmembrane helix</keyword>
<feature type="transmembrane region" description="Helical" evidence="2">
    <location>
        <begin position="342"/>
        <end position="362"/>
    </location>
</feature>
<feature type="transmembrane region" description="Helical" evidence="2">
    <location>
        <begin position="150"/>
        <end position="168"/>
    </location>
</feature>
<feature type="region of interest" description="Disordered" evidence="1">
    <location>
        <begin position="539"/>
        <end position="590"/>
    </location>
</feature>
<feature type="transmembrane region" description="Helical" evidence="2">
    <location>
        <begin position="21"/>
        <end position="40"/>
    </location>
</feature>
<feature type="transmembrane region" description="Helical" evidence="2">
    <location>
        <begin position="413"/>
        <end position="435"/>
    </location>
</feature>
<keyword evidence="2" id="KW-0472">Membrane</keyword>
<comment type="caution">
    <text evidence="3">The sequence shown here is derived from an EMBL/GenBank/DDBJ whole genome shotgun (WGS) entry which is preliminary data.</text>
</comment>
<evidence type="ECO:0000313" key="3">
    <source>
        <dbReference type="EMBL" id="KAL1522990.1"/>
    </source>
</evidence>
<dbReference type="AlphaFoldDB" id="A0AB34JLP6"/>
<reference evidence="3 4" key="1">
    <citation type="journal article" date="2024" name="Science">
        <title>Giant polyketide synthase enzymes in the biosynthesis of giant marine polyether toxins.</title>
        <authorList>
            <person name="Fallon T.R."/>
            <person name="Shende V.V."/>
            <person name="Wierzbicki I.H."/>
            <person name="Pendleton A.L."/>
            <person name="Watervoot N.F."/>
            <person name="Auber R.P."/>
            <person name="Gonzalez D.J."/>
            <person name="Wisecaver J.H."/>
            <person name="Moore B.S."/>
        </authorList>
    </citation>
    <scope>NUCLEOTIDE SEQUENCE [LARGE SCALE GENOMIC DNA]</scope>
    <source>
        <strain evidence="3 4">12B1</strain>
    </source>
</reference>
<dbReference type="EMBL" id="JBGBPQ010000006">
    <property type="protein sequence ID" value="KAL1522990.1"/>
    <property type="molecule type" value="Genomic_DNA"/>
</dbReference>
<organism evidence="3 4">
    <name type="scientific">Prymnesium parvum</name>
    <name type="common">Toxic golden alga</name>
    <dbReference type="NCBI Taxonomy" id="97485"/>
    <lineage>
        <taxon>Eukaryota</taxon>
        <taxon>Haptista</taxon>
        <taxon>Haptophyta</taxon>
        <taxon>Prymnesiophyceae</taxon>
        <taxon>Prymnesiales</taxon>
        <taxon>Prymnesiaceae</taxon>
        <taxon>Prymnesium</taxon>
    </lineage>
</organism>
<proteinExistence type="predicted"/>
<feature type="transmembrane region" description="Helical" evidence="2">
    <location>
        <begin position="46"/>
        <end position="67"/>
    </location>
</feature>
<keyword evidence="2" id="KW-0812">Transmembrane</keyword>
<evidence type="ECO:0000256" key="2">
    <source>
        <dbReference type="SAM" id="Phobius"/>
    </source>
</evidence>
<protein>
    <submittedName>
        <fullName evidence="3">Uncharacterized protein</fullName>
    </submittedName>
</protein>
<accession>A0AB34JLP6</accession>
<feature type="transmembrane region" description="Helical" evidence="2">
    <location>
        <begin position="479"/>
        <end position="499"/>
    </location>
</feature>
<gene>
    <name evidence="3" type="ORF">AB1Y20_017953</name>
</gene>
<feature type="transmembrane region" description="Helical" evidence="2">
    <location>
        <begin position="119"/>
        <end position="138"/>
    </location>
</feature>
<evidence type="ECO:0000313" key="4">
    <source>
        <dbReference type="Proteomes" id="UP001515480"/>
    </source>
</evidence>
<feature type="transmembrane region" description="Helical" evidence="2">
    <location>
        <begin position="447"/>
        <end position="467"/>
    </location>
</feature>
<dbReference type="Proteomes" id="UP001515480">
    <property type="component" value="Unassembled WGS sequence"/>
</dbReference>
<feature type="transmembrane region" description="Helical" evidence="2">
    <location>
        <begin position="236"/>
        <end position="256"/>
    </location>
</feature>
<feature type="transmembrane region" description="Helical" evidence="2">
    <location>
        <begin position="180"/>
        <end position="200"/>
    </location>
</feature>
<feature type="transmembrane region" description="Helical" evidence="2">
    <location>
        <begin position="511"/>
        <end position="529"/>
    </location>
</feature>
<keyword evidence="4" id="KW-1185">Reference proteome</keyword>
<feature type="transmembrane region" description="Helical" evidence="2">
    <location>
        <begin position="382"/>
        <end position="401"/>
    </location>
</feature>
<name>A0AB34JLP6_PRYPA</name>
<feature type="transmembrane region" description="Helical" evidence="2">
    <location>
        <begin position="309"/>
        <end position="330"/>
    </location>
</feature>
<feature type="transmembrane region" description="Helical" evidence="2">
    <location>
        <begin position="277"/>
        <end position="297"/>
    </location>
</feature>
<sequence>MERASLVGMQLKNALSGERAACLLGQLGAAVILIIAITVLPSDTTHWEYTIAVGTVAAFFALVGLVVQQIALAERVLFTAPVMGDVNVCGLLAVFLVVWWGIGTWVITIQGPFIATGNGYFATWTGFVSAIFGVGVTLPRLRESAKASMSSLFVLLICSIATGAELCLRSNGSFFPAAESTFGLCTVTLTAVVIVTIYVHEIDGNPLDVERRRPLFVAILLLWTIAAYWLTFSGPFVGTGNGYFSLWVGLLVMIKLTVRASTIEATYAKVAEANERYVSMVAQCACGVVLCIAVGYLDESEKAAFPGYWEYALSVGIVGAVFSFLAGLLVRNSERDTAKKKVLGVQTYSAYVAFFLFVWWAVGAGVITVEGPFKNTRAISANGYFSVWAGFGFSVFGLGLTKSHAKAASESGVATLIGLITCAVVEIVDLAPLIADQTATYKKYENQTLYALVVSSIVAFFVSLVLLARYKGKTLGLPWKVVSVSFFILLTIMASWITFTGPFSATGNGYYAAWLGTMCSLIIALSACFPQLFPTSPTAGGGPAGDVEEPPAVTEAEIKVDTSSSAEGHTSAPEAAKEEAKPAAAPRADE</sequence>